<accession>A0AA88YNS2</accession>
<evidence type="ECO:0008006" key="4">
    <source>
        <dbReference type="Google" id="ProtNLM"/>
    </source>
</evidence>
<protein>
    <recommendedName>
        <fullName evidence="4">Protein FAM72A</fullName>
    </recommendedName>
</protein>
<organism evidence="2 3">
    <name type="scientific">Pinctada imbricata</name>
    <name type="common">Atlantic pearl-oyster</name>
    <name type="synonym">Pinctada martensii</name>
    <dbReference type="NCBI Taxonomy" id="66713"/>
    <lineage>
        <taxon>Eukaryota</taxon>
        <taxon>Metazoa</taxon>
        <taxon>Spiralia</taxon>
        <taxon>Lophotrochozoa</taxon>
        <taxon>Mollusca</taxon>
        <taxon>Bivalvia</taxon>
        <taxon>Autobranchia</taxon>
        <taxon>Pteriomorphia</taxon>
        <taxon>Pterioida</taxon>
        <taxon>Pterioidea</taxon>
        <taxon>Pteriidae</taxon>
        <taxon>Pinctada</taxon>
    </lineage>
</organism>
<dbReference type="Proteomes" id="UP001186944">
    <property type="component" value="Unassembled WGS sequence"/>
</dbReference>
<name>A0AA88YNS2_PINIB</name>
<dbReference type="GO" id="GO:0005829">
    <property type="term" value="C:cytosol"/>
    <property type="evidence" value="ECO:0007669"/>
    <property type="project" value="UniProtKB-ARBA"/>
</dbReference>
<dbReference type="PANTHER" id="PTHR31841:SF1">
    <property type="entry name" value="PROTEIN FAM72A-RELATED"/>
    <property type="match status" value="1"/>
</dbReference>
<dbReference type="EMBL" id="VSWD01000005">
    <property type="protein sequence ID" value="KAK3103310.1"/>
    <property type="molecule type" value="Genomic_DNA"/>
</dbReference>
<evidence type="ECO:0000313" key="2">
    <source>
        <dbReference type="EMBL" id="KAK3103310.1"/>
    </source>
</evidence>
<dbReference type="InterPro" id="IPR026768">
    <property type="entry name" value="YPEH2ZP"/>
</dbReference>
<evidence type="ECO:0000256" key="1">
    <source>
        <dbReference type="ARBA" id="ARBA00006888"/>
    </source>
</evidence>
<keyword evidence="3" id="KW-1185">Reference proteome</keyword>
<dbReference type="PANTHER" id="PTHR31841">
    <property type="entry name" value="PROTEIN FAM72A-RELATED"/>
    <property type="match status" value="1"/>
</dbReference>
<sequence>MTEKSEIHPSFRRKEVFFLECNSCEAIICRRAMQSVLLSDTELVLYSTDCPERRLVDVTGEKFSTENCDCQLENIACTFCGSVLGYHVRLPCQSCLRSCNNGHLWMFYTDRISSFERLNKEGDDILLWGNIPQEIHDHTYEFLQEECLR</sequence>
<reference evidence="2" key="1">
    <citation type="submission" date="2019-08" db="EMBL/GenBank/DDBJ databases">
        <title>The improved chromosome-level genome for the pearl oyster Pinctada fucata martensii using PacBio sequencing and Hi-C.</title>
        <authorList>
            <person name="Zheng Z."/>
        </authorList>
    </citation>
    <scope>NUCLEOTIDE SEQUENCE</scope>
    <source>
        <strain evidence="2">ZZ-2019</strain>
        <tissue evidence="2">Adductor muscle</tissue>
    </source>
</reference>
<gene>
    <name evidence="2" type="ORF">FSP39_018393</name>
</gene>
<comment type="similarity">
    <text evidence="1">Belongs to the FAM72 family.</text>
</comment>
<dbReference type="AlphaFoldDB" id="A0AA88YNS2"/>
<evidence type="ECO:0000313" key="3">
    <source>
        <dbReference type="Proteomes" id="UP001186944"/>
    </source>
</evidence>
<dbReference type="Pfam" id="PF14976">
    <property type="entry name" value="YPEH2ZP"/>
    <property type="match status" value="1"/>
</dbReference>
<proteinExistence type="inferred from homology"/>
<comment type="caution">
    <text evidence="2">The sequence shown here is derived from an EMBL/GenBank/DDBJ whole genome shotgun (WGS) entry which is preliminary data.</text>
</comment>